<dbReference type="AlphaFoldDB" id="A0A9P5V937"/>
<evidence type="ECO:0000313" key="2">
    <source>
        <dbReference type="EMBL" id="KAF9147690.1"/>
    </source>
</evidence>
<dbReference type="OrthoDB" id="10250320at2759"/>
<dbReference type="InterPro" id="IPR036915">
    <property type="entry name" value="Cyclin-like_sf"/>
</dbReference>
<gene>
    <name evidence="2" type="ORF">BG015_010633</name>
</gene>
<feature type="compositionally biased region" description="Low complexity" evidence="1">
    <location>
        <begin position="61"/>
        <end position="77"/>
    </location>
</feature>
<dbReference type="Proteomes" id="UP000748756">
    <property type="component" value="Unassembled WGS sequence"/>
</dbReference>
<evidence type="ECO:0008006" key="4">
    <source>
        <dbReference type="Google" id="ProtNLM"/>
    </source>
</evidence>
<accession>A0A9P5V937</accession>
<feature type="compositionally biased region" description="Polar residues" evidence="1">
    <location>
        <begin position="942"/>
        <end position="954"/>
    </location>
</feature>
<feature type="compositionally biased region" description="Basic and acidic residues" evidence="1">
    <location>
        <begin position="288"/>
        <end position="297"/>
    </location>
</feature>
<evidence type="ECO:0000256" key="1">
    <source>
        <dbReference type="SAM" id="MobiDB-lite"/>
    </source>
</evidence>
<feature type="region of interest" description="Disordered" evidence="1">
    <location>
        <begin position="188"/>
        <end position="223"/>
    </location>
</feature>
<feature type="compositionally biased region" description="Polar residues" evidence="1">
    <location>
        <begin position="451"/>
        <end position="460"/>
    </location>
</feature>
<feature type="compositionally biased region" description="Low complexity" evidence="1">
    <location>
        <begin position="779"/>
        <end position="798"/>
    </location>
</feature>
<reference evidence="2" key="1">
    <citation type="journal article" date="2020" name="Fungal Divers.">
        <title>Resolving the Mortierellaceae phylogeny through synthesis of multi-gene phylogenetics and phylogenomics.</title>
        <authorList>
            <person name="Vandepol N."/>
            <person name="Liber J."/>
            <person name="Desiro A."/>
            <person name="Na H."/>
            <person name="Kennedy M."/>
            <person name="Barry K."/>
            <person name="Grigoriev I.V."/>
            <person name="Miller A.N."/>
            <person name="O'Donnell K."/>
            <person name="Stajich J.E."/>
            <person name="Bonito G."/>
        </authorList>
    </citation>
    <scope>NUCLEOTIDE SEQUENCE</scope>
    <source>
        <strain evidence="2">NRRL 6426</strain>
    </source>
</reference>
<dbReference type="SUPFAM" id="SSF47954">
    <property type="entry name" value="Cyclin-like"/>
    <property type="match status" value="1"/>
</dbReference>
<feature type="region of interest" description="Disordered" evidence="1">
    <location>
        <begin position="282"/>
        <end position="304"/>
    </location>
</feature>
<keyword evidence="3" id="KW-1185">Reference proteome</keyword>
<sequence length="993" mass="109349">MCPTKYTERDQQLAQEQLRIVRRNLRNCSPDSSYFRQYAALVDDWRNFLPAAAVRDNSNPYYHHQQHQQSQQQYHQSGKNGSSKDSEEICSAQYMYDSSKDDEEEDDESGRPTRRVVSSSKPPLANKDAYMHAIPPTSASMPSFVKELLREEEIAILVSSVQFKSHHNLATVQPSDGPTLTRSEEAGEGLFRNGSMSSTQSSIMASDDTEANDADADENYSPPAGCAGVTTRCSRVAKTNGRVTKTNGPRAKYTRHHQRANNSKAGSTATAGIIDMAEFSSYQRQGRRNRENKKIGPVDKCPAGRRHSLRRTANQRHYHHHHQQYTQQQRAHFGHIHLEDIVRGIESEFALALDHDEGNDEDSEDSLTYLVSGYKNSSVEDDGEEDLISSVRRLHQATTATQRETFISGSVSAASSIVESTSPQSTLLNSSDALSEASVEAPSPSSVLATEDSNASTLQLDQPPKYIYHKEDRPVTTTTVSIPLRQSPSTSSSTSSIAEAAAAAVTLAKAFEAIMDQNEKVTNNNNTNNARPSLKLQTHAMVGIAPGALSAFESRPLGSQYSLTKCNSTSSLYIDSTMLKSDVDETLRAVATVLYDKVLLSHKLNDCRTERIVNSSSYQPSERVLMTQADIFDFMRFIFDCGQNLGAENAIITLIYVERMTELGNLSFHAINWRRLLLGALILSIKVWEDLAVFNSDVCAIFEGLSVKDVNALERFSMAKLQYNVSVKRSVYAAYYFRLRDVSEQQYNLHYGKLTMSLSQRDFQGPQGQGSQVMAIPRNDSYASNSSRGSNRNNHRVGSNAGLMGMGMGMVTDSGTFHSGNTSLASMTHHSKVPIGPGYRKWTLKPLSVREADRLEARSAVYCSNMMMEEQERKDAGCCLDKYSSASPEELHNLSATLLAAASMYTISSASAATAAGSQRNMSTSASTSSSVTTMASSSVSDLATTKHQQQQEGNGIAVVSTKGATEPPRRTLRLKKSRSDFFFQNTTPASIM</sequence>
<feature type="region of interest" description="Disordered" evidence="1">
    <location>
        <begin position="242"/>
        <end position="268"/>
    </location>
</feature>
<proteinExistence type="predicted"/>
<feature type="compositionally biased region" description="Polar residues" evidence="1">
    <location>
        <begin position="475"/>
        <end position="486"/>
    </location>
</feature>
<dbReference type="PANTHER" id="PTHR14248">
    <property type="entry name" value="CYCLIN Y, ISOFORM A"/>
    <property type="match status" value="1"/>
</dbReference>
<protein>
    <recommendedName>
        <fullName evidence="4">Cyclin</fullName>
    </recommendedName>
</protein>
<name>A0A9P5V937_9FUNG</name>
<dbReference type="EMBL" id="JAAAUQ010000771">
    <property type="protein sequence ID" value="KAF9147690.1"/>
    <property type="molecule type" value="Genomic_DNA"/>
</dbReference>
<feature type="region of interest" description="Disordered" evidence="1">
    <location>
        <begin position="61"/>
        <end position="128"/>
    </location>
</feature>
<dbReference type="CDD" id="cd20540">
    <property type="entry name" value="CYCLIN_CCNY_like"/>
    <property type="match status" value="1"/>
</dbReference>
<evidence type="ECO:0000313" key="3">
    <source>
        <dbReference type="Proteomes" id="UP000748756"/>
    </source>
</evidence>
<feature type="region of interest" description="Disordered" evidence="1">
    <location>
        <begin position="763"/>
        <end position="798"/>
    </location>
</feature>
<feature type="compositionally biased region" description="Low complexity" evidence="1">
    <location>
        <begin position="195"/>
        <end position="206"/>
    </location>
</feature>
<feature type="region of interest" description="Disordered" evidence="1">
    <location>
        <begin position="441"/>
        <end position="495"/>
    </location>
</feature>
<feature type="compositionally biased region" description="Acidic residues" evidence="1">
    <location>
        <begin position="207"/>
        <end position="218"/>
    </location>
</feature>
<comment type="caution">
    <text evidence="2">The sequence shown here is derived from an EMBL/GenBank/DDBJ whole genome shotgun (WGS) entry which is preliminary data.</text>
</comment>
<organism evidence="2 3">
    <name type="scientific">Linnemannia schmuckeri</name>
    <dbReference type="NCBI Taxonomy" id="64567"/>
    <lineage>
        <taxon>Eukaryota</taxon>
        <taxon>Fungi</taxon>
        <taxon>Fungi incertae sedis</taxon>
        <taxon>Mucoromycota</taxon>
        <taxon>Mortierellomycotina</taxon>
        <taxon>Mortierellomycetes</taxon>
        <taxon>Mortierellales</taxon>
        <taxon>Mortierellaceae</taxon>
        <taxon>Linnemannia</taxon>
    </lineage>
</organism>
<dbReference type="Gene3D" id="1.10.472.10">
    <property type="entry name" value="Cyclin-like"/>
    <property type="match status" value="1"/>
</dbReference>
<feature type="region of interest" description="Disordered" evidence="1">
    <location>
        <begin position="939"/>
        <end position="971"/>
    </location>
</feature>